<dbReference type="PROSITE" id="PS01013">
    <property type="entry name" value="OSBP"/>
    <property type="match status" value="1"/>
</dbReference>
<keyword evidence="1 8" id="KW-0813">Transport</keyword>
<dbReference type="GO" id="GO:0016020">
    <property type="term" value="C:membrane"/>
    <property type="evidence" value="ECO:0007669"/>
    <property type="project" value="TreeGrafter"/>
</dbReference>
<dbReference type="InterPro" id="IPR037239">
    <property type="entry name" value="OSBP_sf"/>
</dbReference>
<dbReference type="Gene3D" id="1.10.287.2720">
    <property type="match status" value="1"/>
</dbReference>
<organism evidence="12">
    <name type="scientific">Schistosoma haematobium</name>
    <name type="common">Blood fluke</name>
    <dbReference type="NCBI Taxonomy" id="6185"/>
    <lineage>
        <taxon>Eukaryota</taxon>
        <taxon>Metazoa</taxon>
        <taxon>Spiralia</taxon>
        <taxon>Lophotrochozoa</taxon>
        <taxon>Platyhelminthes</taxon>
        <taxon>Trematoda</taxon>
        <taxon>Digenea</taxon>
        <taxon>Strigeidida</taxon>
        <taxon>Schistosomatoidea</taxon>
        <taxon>Schistosomatidae</taxon>
        <taxon>Schistosoma</taxon>
    </lineage>
</organism>
<dbReference type="Gene3D" id="3.30.70.3490">
    <property type="match status" value="1"/>
</dbReference>
<dbReference type="SUPFAM" id="SSF50729">
    <property type="entry name" value="PH domain-like"/>
    <property type="match status" value="1"/>
</dbReference>
<evidence type="ECO:0000256" key="7">
    <source>
        <dbReference type="RuleBase" id="RU003844"/>
    </source>
</evidence>
<keyword evidence="3" id="KW-0808">Transferase</keyword>
<feature type="compositionally biased region" description="Polar residues" evidence="9">
    <location>
        <begin position="579"/>
        <end position="591"/>
    </location>
</feature>
<feature type="region of interest" description="Disordered" evidence="9">
    <location>
        <begin position="575"/>
        <end position="614"/>
    </location>
</feature>
<reference evidence="12" key="1">
    <citation type="journal article" date="2012" name="Nat. Genet.">
        <title>Whole-genome sequence of Schistosoma haematobium.</title>
        <authorList>
            <person name="Young N.D."/>
            <person name="Jex A.R."/>
            <person name="Li B."/>
            <person name="Liu S."/>
            <person name="Yang L."/>
            <person name="Xiong Z."/>
            <person name="Li Y."/>
            <person name="Cantacessi C."/>
            <person name="Hall R.S."/>
            <person name="Xu X."/>
            <person name="Chen F."/>
            <person name="Wu X."/>
            <person name="Zerlotini A."/>
            <person name="Oliveira G."/>
            <person name="Hofmann A."/>
            <person name="Zhang G."/>
            <person name="Fang X."/>
            <person name="Kang Y."/>
            <person name="Campbell B.E."/>
            <person name="Loukas A."/>
            <person name="Ranganathan S."/>
            <person name="Rollinson D."/>
            <person name="Rinaldi G."/>
            <person name="Brindley P.J."/>
            <person name="Yang H."/>
            <person name="Wang J."/>
            <person name="Wang J."/>
            <person name="Gasser R.B."/>
        </authorList>
    </citation>
    <scope>NUCLEOTIDE SEQUENCE [LARGE SCALE GENOMIC DNA]</scope>
</reference>
<protein>
    <recommendedName>
        <fullName evidence="8">Oxysterol-binding protein</fullName>
    </recommendedName>
</protein>
<proteinExistence type="inferred from homology"/>
<dbReference type="PANTHER" id="PTHR10972">
    <property type="entry name" value="OXYSTEROL-BINDING PROTEIN-RELATED"/>
    <property type="match status" value="1"/>
</dbReference>
<evidence type="ECO:0000256" key="4">
    <source>
        <dbReference type="ARBA" id="ARBA00022691"/>
    </source>
</evidence>
<dbReference type="PROSITE" id="PS50003">
    <property type="entry name" value="PH_DOMAIN"/>
    <property type="match status" value="1"/>
</dbReference>
<comment type="similarity">
    <text evidence="7">Belongs to the OSBP family.</text>
</comment>
<accession>A0A094ZRU4</accession>
<feature type="compositionally biased region" description="Low complexity" evidence="9">
    <location>
        <begin position="476"/>
        <end position="489"/>
    </location>
</feature>
<dbReference type="SUPFAM" id="SSF144000">
    <property type="entry name" value="Oxysterol-binding protein-like"/>
    <property type="match status" value="1"/>
</dbReference>
<dbReference type="AlphaFoldDB" id="A0A094ZRU4"/>
<dbReference type="SMART" id="SM00233">
    <property type="entry name" value="PH"/>
    <property type="match status" value="1"/>
</dbReference>
<sequence length="1104" mass="125488">MYSPVILLVCKKECLNFLKVTVVSDRTHGSCDRILRIIDDKCFRSHWDFWQASEIRCPDSAQPLLFDFSYESEMRLVDLRSLSNQMTYVLNRNRIMRPHPFHMVLCGLKQGTNQFAYMEEAFGVNAKLSTIKSLNELPWTITPNHFSHEYPIHDLEQPVILLSPNARQTFEAGEYDHNAAYVIGAIVDKAVRRPISSAIARQLPGCPADFIDGLKKSKEKMMRGDRRGCVKLKNAQVGIDDEDDSTFTITVDHKTFHFQARNSDERQKWLDALQEARDLHTQNYALLNQTNRLLEHPCSLSEFDRRIVEADAFLQILIDQHEQLVSHIPSSDECRPEIMGAVTFRMQRLIELVKKTIVCLQFARGSVNSSYRIPITLNDNIVSDAVDIPQTLQFDTSISSSAFSTLKVKDYDLKVHEINHTFMNLQSGEGDGENPFTSCQESLSNASPIITQKPSKKHSTRNSRRLEKSKLHKRPSSTTESSIESHSIRSYPEQLATISSSLPNDTVIVKRCFDALDSPSSNYPPLSIPRMPVRSYSSSDDDQAQLDQEEEDEEFFDTQEDISVNCAITNSPQPVKDNTILSMHSNPTVPITKSGRYRSSQSSSNNQTNSSLDDTFDELYDDEKEEECSVQSHGSVITHLLSQLRIGMDLTRITLPTFILERRSTLEMYADFLAHADLWAVIPNASTPRDRMVACLRWYLSAFHAGRRSSVAKKPYNPTLGEIFRCYWPLSTESGDDSTNASEKPQEKLYNSGPVPWAPHNSVVFLAEQVSHHPPISAFYAEHVNNQIAVDGHLWTKSKFLGLSIAVEMVGSAVISLLSRDEEYVVTFPCGYGRNILTVPWIELGGKTSITCLKTGYIANIEFRTKPFYGGKRDTLRAEVFGPNDKKAFLIVEGEWNDKMLAKWPHGYLEASEQKTTKSLSQSNSCVSHQAQNYCNLTQRNVNLQKNELFIDTRNLPTVRKHVLPRSLQEENESRRLWEEVTYNLKVGNIDAASDAKHRLEQRQRDLARQRRDSKHTWTPKYFREEGENWIYRHPLIQRLHQSLNQNSSPTEPRAISKNTNLACSPDIVVNPVSCNNAITDSPQIVHATTTNSSIPIIEYFPSP</sequence>
<dbReference type="Gene3D" id="3.40.1280.30">
    <property type="match status" value="1"/>
</dbReference>
<evidence type="ECO:0000256" key="3">
    <source>
        <dbReference type="ARBA" id="ARBA00022679"/>
    </source>
</evidence>
<feature type="region of interest" description="Disordered" evidence="9">
    <location>
        <begin position="447"/>
        <end position="489"/>
    </location>
</feature>
<keyword evidence="6" id="KW-0446">Lipid-binding</keyword>
<evidence type="ECO:0000256" key="9">
    <source>
        <dbReference type="SAM" id="MobiDB-lite"/>
    </source>
</evidence>
<feature type="compositionally biased region" description="Low complexity" evidence="9">
    <location>
        <begin position="599"/>
        <end position="611"/>
    </location>
</feature>
<evidence type="ECO:0000256" key="6">
    <source>
        <dbReference type="ARBA" id="ARBA00023121"/>
    </source>
</evidence>
<dbReference type="InterPro" id="IPR028564">
    <property type="entry name" value="MT_TRM10-typ"/>
</dbReference>
<dbReference type="InterPro" id="IPR038459">
    <property type="entry name" value="MT_TRM10-typ_sf"/>
</dbReference>
<keyword evidence="2" id="KW-0489">Methyltransferase</keyword>
<feature type="compositionally biased region" description="Acidic residues" evidence="9">
    <location>
        <begin position="539"/>
        <end position="553"/>
    </location>
</feature>
<dbReference type="Pfam" id="PF00169">
    <property type="entry name" value="PH"/>
    <property type="match status" value="1"/>
</dbReference>
<evidence type="ECO:0000259" key="10">
    <source>
        <dbReference type="PROSITE" id="PS50003"/>
    </source>
</evidence>
<dbReference type="GO" id="GO:0006869">
    <property type="term" value="P:lipid transport"/>
    <property type="evidence" value="ECO:0007669"/>
    <property type="project" value="UniProtKB-KW"/>
</dbReference>
<gene>
    <name evidence="12" type="ORF">MS3_04020</name>
</gene>
<dbReference type="InterPro" id="IPR000648">
    <property type="entry name" value="Oxysterol-bd"/>
</dbReference>
<dbReference type="InterPro" id="IPR001849">
    <property type="entry name" value="PH_domain"/>
</dbReference>
<dbReference type="GO" id="GO:0005794">
    <property type="term" value="C:Golgi apparatus"/>
    <property type="evidence" value="ECO:0007669"/>
    <property type="project" value="TreeGrafter"/>
</dbReference>
<evidence type="ECO:0000256" key="1">
    <source>
        <dbReference type="ARBA" id="ARBA00022448"/>
    </source>
</evidence>
<name>A0A094ZRU4_SCHHA</name>
<feature type="domain" description="SAM-dependent MTase TRM10-type" evidence="11">
    <location>
        <begin position="48"/>
        <end position="286"/>
    </location>
</feature>
<dbReference type="PANTHER" id="PTHR10972:SF200">
    <property type="entry name" value="OXYSTEROL-BINDING PROTEIN-RELATED PROTEIN 9"/>
    <property type="match status" value="1"/>
</dbReference>
<evidence type="ECO:0000313" key="12">
    <source>
        <dbReference type="EMBL" id="KGB35764.1"/>
    </source>
</evidence>
<dbReference type="PROSITE" id="PS51675">
    <property type="entry name" value="SAM_MT_TRM10"/>
    <property type="match status" value="1"/>
</dbReference>
<evidence type="ECO:0000256" key="2">
    <source>
        <dbReference type="ARBA" id="ARBA00022603"/>
    </source>
</evidence>
<dbReference type="Gene3D" id="2.30.29.30">
    <property type="entry name" value="Pleckstrin-homology domain (PH domain)/Phosphotyrosine-binding domain (PTB)"/>
    <property type="match status" value="1"/>
</dbReference>
<dbReference type="STRING" id="6185.A0A094ZRU4"/>
<dbReference type="InterPro" id="IPR018494">
    <property type="entry name" value="Oxysterol-bd_CS"/>
</dbReference>
<evidence type="ECO:0000256" key="5">
    <source>
        <dbReference type="ARBA" id="ARBA00023055"/>
    </source>
</evidence>
<dbReference type="InterPro" id="IPR011993">
    <property type="entry name" value="PH-like_dom_sf"/>
</dbReference>
<keyword evidence="5 8" id="KW-0445">Lipid transport</keyword>
<dbReference type="Gene3D" id="2.40.160.120">
    <property type="match status" value="1"/>
</dbReference>
<dbReference type="GO" id="GO:0008168">
    <property type="term" value="F:methyltransferase activity"/>
    <property type="evidence" value="ECO:0007669"/>
    <property type="project" value="UniProtKB-KW"/>
</dbReference>
<dbReference type="GO" id="GO:0032259">
    <property type="term" value="P:methylation"/>
    <property type="evidence" value="ECO:0007669"/>
    <property type="project" value="UniProtKB-KW"/>
</dbReference>
<dbReference type="FunFam" id="3.30.70.3490:FF:000001">
    <property type="entry name" value="Oxysterol-binding protein"/>
    <property type="match status" value="1"/>
</dbReference>
<evidence type="ECO:0000256" key="8">
    <source>
        <dbReference type="RuleBase" id="RU003845"/>
    </source>
</evidence>
<dbReference type="FunFam" id="1.10.287.2720:FF:000001">
    <property type="entry name" value="Oxysterol-binding OBPalpha"/>
    <property type="match status" value="1"/>
</dbReference>
<feature type="compositionally biased region" description="Basic residues" evidence="9">
    <location>
        <begin position="454"/>
        <end position="463"/>
    </location>
</feature>
<dbReference type="GO" id="GO:0005829">
    <property type="term" value="C:cytosol"/>
    <property type="evidence" value="ECO:0007669"/>
    <property type="project" value="TreeGrafter"/>
</dbReference>
<evidence type="ECO:0000259" key="11">
    <source>
        <dbReference type="PROSITE" id="PS51675"/>
    </source>
</evidence>
<dbReference type="EMBL" id="KL250714">
    <property type="protein sequence ID" value="KGB35764.1"/>
    <property type="molecule type" value="Genomic_DNA"/>
</dbReference>
<feature type="domain" description="PH" evidence="10">
    <location>
        <begin position="230"/>
        <end position="278"/>
    </location>
</feature>
<feature type="region of interest" description="Disordered" evidence="9">
    <location>
        <begin position="519"/>
        <end position="553"/>
    </location>
</feature>
<keyword evidence="4" id="KW-0949">S-adenosyl-L-methionine</keyword>
<dbReference type="FunFam" id="2.40.160.120:FF:000014">
    <property type="entry name" value="Oxysterol-binding protein"/>
    <property type="match status" value="1"/>
</dbReference>
<dbReference type="GO" id="GO:0032934">
    <property type="term" value="F:sterol binding"/>
    <property type="evidence" value="ECO:0007669"/>
    <property type="project" value="TreeGrafter"/>
</dbReference>
<dbReference type="Pfam" id="PF01237">
    <property type="entry name" value="Oxysterol_BP"/>
    <property type="match status" value="1"/>
</dbReference>